<gene>
    <name evidence="1" type="ORF">CEXT_565691</name>
</gene>
<comment type="caution">
    <text evidence="1">The sequence shown here is derived from an EMBL/GenBank/DDBJ whole genome shotgun (WGS) entry which is preliminary data.</text>
</comment>
<proteinExistence type="predicted"/>
<name>A0AAV4VBY5_CAEEX</name>
<accession>A0AAV4VBY5</accession>
<reference evidence="1 2" key="1">
    <citation type="submission" date="2021-06" db="EMBL/GenBank/DDBJ databases">
        <title>Caerostris extrusa draft genome.</title>
        <authorList>
            <person name="Kono N."/>
            <person name="Arakawa K."/>
        </authorList>
    </citation>
    <scope>NUCLEOTIDE SEQUENCE [LARGE SCALE GENOMIC DNA]</scope>
</reference>
<organism evidence="1 2">
    <name type="scientific">Caerostris extrusa</name>
    <name type="common">Bark spider</name>
    <name type="synonym">Caerostris bankana</name>
    <dbReference type="NCBI Taxonomy" id="172846"/>
    <lineage>
        <taxon>Eukaryota</taxon>
        <taxon>Metazoa</taxon>
        <taxon>Ecdysozoa</taxon>
        <taxon>Arthropoda</taxon>
        <taxon>Chelicerata</taxon>
        <taxon>Arachnida</taxon>
        <taxon>Araneae</taxon>
        <taxon>Araneomorphae</taxon>
        <taxon>Entelegynae</taxon>
        <taxon>Araneoidea</taxon>
        <taxon>Araneidae</taxon>
        <taxon>Caerostris</taxon>
    </lineage>
</organism>
<dbReference type="Proteomes" id="UP001054945">
    <property type="component" value="Unassembled WGS sequence"/>
</dbReference>
<sequence length="93" mass="10737">MDFGCRKIRGHVPFYDFALSAKKLGARRNSRPSGLKIMRTACLRKIPVCRQQEGKYAIHWSRAYLTLPGKARHSYAHRTSCFGTLLEKNRLLE</sequence>
<protein>
    <submittedName>
        <fullName evidence="1">Uncharacterized protein</fullName>
    </submittedName>
</protein>
<dbReference type="AlphaFoldDB" id="A0AAV4VBY5"/>
<evidence type="ECO:0000313" key="2">
    <source>
        <dbReference type="Proteomes" id="UP001054945"/>
    </source>
</evidence>
<evidence type="ECO:0000313" key="1">
    <source>
        <dbReference type="EMBL" id="GIY67780.1"/>
    </source>
</evidence>
<keyword evidence="2" id="KW-1185">Reference proteome</keyword>
<dbReference type="EMBL" id="BPLR01014280">
    <property type="protein sequence ID" value="GIY67780.1"/>
    <property type="molecule type" value="Genomic_DNA"/>
</dbReference>